<keyword evidence="1" id="KW-1133">Transmembrane helix</keyword>
<keyword evidence="1" id="KW-0812">Transmembrane</keyword>
<dbReference type="EMBL" id="BART01026323">
    <property type="protein sequence ID" value="GAG95518.1"/>
    <property type="molecule type" value="Genomic_DNA"/>
</dbReference>
<evidence type="ECO:0000256" key="1">
    <source>
        <dbReference type="SAM" id="Phobius"/>
    </source>
</evidence>
<reference evidence="2" key="1">
    <citation type="journal article" date="2014" name="Front. Microbiol.">
        <title>High frequency of phylogenetically diverse reductive dehalogenase-homologous genes in deep subseafloor sedimentary metagenomes.</title>
        <authorList>
            <person name="Kawai M."/>
            <person name="Futagami T."/>
            <person name="Toyoda A."/>
            <person name="Takaki Y."/>
            <person name="Nishi S."/>
            <person name="Hori S."/>
            <person name="Arai W."/>
            <person name="Tsubouchi T."/>
            <person name="Morono Y."/>
            <person name="Uchiyama I."/>
            <person name="Ito T."/>
            <person name="Fujiyama A."/>
            <person name="Inagaki F."/>
            <person name="Takami H."/>
        </authorList>
    </citation>
    <scope>NUCLEOTIDE SEQUENCE</scope>
    <source>
        <strain evidence="2">Expedition CK06-06</strain>
    </source>
</reference>
<name>X1CGW7_9ZZZZ</name>
<keyword evidence="1" id="KW-0472">Membrane</keyword>
<comment type="caution">
    <text evidence="2">The sequence shown here is derived from an EMBL/GenBank/DDBJ whole genome shotgun (WGS) entry which is preliminary data.</text>
</comment>
<accession>X1CGW7</accession>
<organism evidence="2">
    <name type="scientific">marine sediment metagenome</name>
    <dbReference type="NCBI Taxonomy" id="412755"/>
    <lineage>
        <taxon>unclassified sequences</taxon>
        <taxon>metagenomes</taxon>
        <taxon>ecological metagenomes</taxon>
    </lineage>
</organism>
<sequence length="55" mass="6247">DILASFAISSEIFIALLIIYNISLIFYYDAIYYIIKLIATKTPDFLISISALLKI</sequence>
<protein>
    <submittedName>
        <fullName evidence="2">Uncharacterized protein</fullName>
    </submittedName>
</protein>
<feature type="non-terminal residue" evidence="2">
    <location>
        <position position="1"/>
    </location>
</feature>
<gene>
    <name evidence="2" type="ORF">S01H4_46991</name>
</gene>
<proteinExistence type="predicted"/>
<feature type="transmembrane region" description="Helical" evidence="1">
    <location>
        <begin position="12"/>
        <end position="35"/>
    </location>
</feature>
<evidence type="ECO:0000313" key="2">
    <source>
        <dbReference type="EMBL" id="GAG95518.1"/>
    </source>
</evidence>
<dbReference type="AlphaFoldDB" id="X1CGW7"/>